<organism evidence="2 3">
    <name type="scientific">Pseudoalteromonas rubra</name>
    <dbReference type="NCBI Taxonomy" id="43658"/>
    <lineage>
        <taxon>Bacteria</taxon>
        <taxon>Pseudomonadati</taxon>
        <taxon>Pseudomonadota</taxon>
        <taxon>Gammaproteobacteria</taxon>
        <taxon>Alteromonadales</taxon>
        <taxon>Pseudoalteromonadaceae</taxon>
        <taxon>Pseudoalteromonas</taxon>
    </lineage>
</organism>
<feature type="coiled-coil region" evidence="1">
    <location>
        <begin position="75"/>
        <end position="116"/>
    </location>
</feature>
<evidence type="ECO:0000256" key="1">
    <source>
        <dbReference type="SAM" id="Coils"/>
    </source>
</evidence>
<comment type="caution">
    <text evidence="2">The sequence shown here is derived from an EMBL/GenBank/DDBJ whole genome shotgun (WGS) entry which is preliminary data.</text>
</comment>
<dbReference type="RefSeq" id="WP_138552242.1">
    <property type="nucleotide sequence ID" value="NZ_PNCH01000035.1"/>
</dbReference>
<sequence>MTKTRNPEVTRKKLLDALQRLVEQKPERLSGKYKVNVKSVQEEAGLSLGSAYRYPDVMDAIEEQKLAIAKRDIRKRSVKSDLERLREEKAKEKALKEKYRLELEEANKKLDRLYAEQTMQLTAMMSLLDVEDRIKLLQDSKPKVIRIK</sequence>
<dbReference type="OrthoDB" id="6388561at2"/>
<dbReference type="Proteomes" id="UP000310249">
    <property type="component" value="Unassembled WGS sequence"/>
</dbReference>
<dbReference type="EMBL" id="PNCI01000042">
    <property type="protein sequence ID" value="TMP26684.1"/>
    <property type="molecule type" value="Genomic_DNA"/>
</dbReference>
<reference evidence="3" key="2">
    <citation type="submission" date="2019-06" db="EMBL/GenBank/DDBJ databases">
        <title>Co-occurence of chitin degradation, pigmentation and bioactivity in marine Pseudoalteromonas.</title>
        <authorList>
            <person name="Sonnenschein E.C."/>
            <person name="Bech P.K."/>
        </authorList>
    </citation>
    <scope>NUCLEOTIDE SEQUENCE [LARGE SCALE GENOMIC DNA]</scope>
    <source>
        <strain evidence="3">S2676</strain>
    </source>
</reference>
<reference evidence="2 3" key="1">
    <citation type="submission" date="2018-01" db="EMBL/GenBank/DDBJ databases">
        <authorList>
            <person name="Paulsen S."/>
            <person name="Gram L.K."/>
        </authorList>
    </citation>
    <scope>NUCLEOTIDE SEQUENCE [LARGE SCALE GENOMIC DNA]</scope>
    <source>
        <strain evidence="2 3">S2676</strain>
    </source>
</reference>
<gene>
    <name evidence="2" type="ORF">CWB99_17640</name>
</gene>
<protein>
    <submittedName>
        <fullName evidence="2">Uncharacterized protein</fullName>
    </submittedName>
</protein>
<accession>A0A5S3WJ72</accession>
<dbReference type="AlphaFoldDB" id="A0A5S3WJ72"/>
<proteinExistence type="predicted"/>
<name>A0A5S3WJ72_9GAMM</name>
<evidence type="ECO:0000313" key="2">
    <source>
        <dbReference type="EMBL" id="TMP26684.1"/>
    </source>
</evidence>
<evidence type="ECO:0000313" key="3">
    <source>
        <dbReference type="Proteomes" id="UP000310249"/>
    </source>
</evidence>
<keyword evidence="1" id="KW-0175">Coiled coil</keyword>